<evidence type="ECO:0000259" key="13">
    <source>
        <dbReference type="PROSITE" id="PS50157"/>
    </source>
</evidence>
<feature type="compositionally biased region" description="Polar residues" evidence="12">
    <location>
        <begin position="770"/>
        <end position="786"/>
    </location>
</feature>
<evidence type="ECO:0008006" key="17">
    <source>
        <dbReference type="Google" id="ProtNLM"/>
    </source>
</evidence>
<dbReference type="PROSITE" id="PS50878">
    <property type="entry name" value="RT_POL"/>
    <property type="match status" value="1"/>
</dbReference>
<organism evidence="15 16">
    <name type="scientific">Hirundo rustica rustica</name>
    <dbReference type="NCBI Taxonomy" id="333673"/>
    <lineage>
        <taxon>Eukaryota</taxon>
        <taxon>Metazoa</taxon>
        <taxon>Chordata</taxon>
        <taxon>Craniata</taxon>
        <taxon>Vertebrata</taxon>
        <taxon>Euteleostomi</taxon>
        <taxon>Archelosauria</taxon>
        <taxon>Archosauria</taxon>
        <taxon>Dinosauria</taxon>
        <taxon>Saurischia</taxon>
        <taxon>Theropoda</taxon>
        <taxon>Coelurosauria</taxon>
        <taxon>Aves</taxon>
        <taxon>Neognathae</taxon>
        <taxon>Neoaves</taxon>
        <taxon>Telluraves</taxon>
        <taxon>Australaves</taxon>
        <taxon>Passeriformes</taxon>
        <taxon>Sylvioidea</taxon>
        <taxon>Hirundinidae</taxon>
        <taxon>Hirundo</taxon>
    </lineage>
</organism>
<keyword evidence="9" id="KW-0804">Transcription</keyword>
<dbReference type="PROSITE" id="PS50157">
    <property type="entry name" value="ZINC_FINGER_C2H2_2"/>
    <property type="match status" value="10"/>
</dbReference>
<evidence type="ECO:0000256" key="2">
    <source>
        <dbReference type="ARBA" id="ARBA00006991"/>
    </source>
</evidence>
<evidence type="ECO:0000256" key="8">
    <source>
        <dbReference type="ARBA" id="ARBA00023125"/>
    </source>
</evidence>
<dbReference type="STRING" id="333673.A0A3M0IUU3"/>
<protein>
    <recommendedName>
        <fullName evidence="17">Reverse transcriptase domain-containing protein</fullName>
    </recommendedName>
</protein>
<evidence type="ECO:0000256" key="11">
    <source>
        <dbReference type="PROSITE-ProRule" id="PRU00042"/>
    </source>
</evidence>
<feature type="domain" description="C2H2-type" evidence="13">
    <location>
        <begin position="679"/>
        <end position="706"/>
    </location>
</feature>
<dbReference type="FunFam" id="3.30.160.60:FF:000003">
    <property type="entry name" value="Zinc finger protein 3 homolog"/>
    <property type="match status" value="1"/>
</dbReference>
<dbReference type="FunFam" id="3.30.160.60:FF:000446">
    <property type="entry name" value="Zinc finger protein"/>
    <property type="match status" value="1"/>
</dbReference>
<evidence type="ECO:0000256" key="7">
    <source>
        <dbReference type="ARBA" id="ARBA00023015"/>
    </source>
</evidence>
<feature type="compositionally biased region" description="Basic residues" evidence="12">
    <location>
        <begin position="759"/>
        <end position="768"/>
    </location>
</feature>
<dbReference type="Gene3D" id="3.30.160.60">
    <property type="entry name" value="Classic Zinc Finger"/>
    <property type="match status" value="10"/>
</dbReference>
<evidence type="ECO:0000256" key="12">
    <source>
        <dbReference type="SAM" id="MobiDB-lite"/>
    </source>
</evidence>
<keyword evidence="5 11" id="KW-0863">Zinc-finger</keyword>
<feature type="domain" description="C2H2-type" evidence="13">
    <location>
        <begin position="537"/>
        <end position="564"/>
    </location>
</feature>
<dbReference type="OrthoDB" id="6077919at2759"/>
<reference evidence="15 16" key="1">
    <citation type="submission" date="2018-07" db="EMBL/GenBank/DDBJ databases">
        <title>A high quality draft genome assembly of the barn swallow (H. rustica rustica).</title>
        <authorList>
            <person name="Formenti G."/>
            <person name="Chiara M."/>
            <person name="Poveda L."/>
            <person name="Francoijs K.-J."/>
            <person name="Bonisoli-Alquati A."/>
            <person name="Canova L."/>
            <person name="Gianfranceschi L."/>
            <person name="Horner D.S."/>
            <person name="Saino N."/>
        </authorList>
    </citation>
    <scope>NUCLEOTIDE SEQUENCE [LARGE SCALE GENOMIC DNA]</scope>
    <source>
        <strain evidence="15">Chelidonia</strain>
        <tissue evidence="15">Blood</tissue>
    </source>
</reference>
<evidence type="ECO:0000256" key="10">
    <source>
        <dbReference type="ARBA" id="ARBA00023242"/>
    </source>
</evidence>
<feature type="domain" description="C2H2-type" evidence="13">
    <location>
        <begin position="593"/>
        <end position="620"/>
    </location>
</feature>
<evidence type="ECO:0000256" key="3">
    <source>
        <dbReference type="ARBA" id="ARBA00022723"/>
    </source>
</evidence>
<dbReference type="InterPro" id="IPR013087">
    <property type="entry name" value="Znf_C2H2_type"/>
</dbReference>
<feature type="domain" description="C2H2-type" evidence="13">
    <location>
        <begin position="735"/>
        <end position="762"/>
    </location>
</feature>
<comment type="caution">
    <text evidence="15">The sequence shown here is derived from an EMBL/GenBank/DDBJ whole genome shotgun (WGS) entry which is preliminary data.</text>
</comment>
<dbReference type="Pfam" id="PF00096">
    <property type="entry name" value="zf-C2H2"/>
    <property type="match status" value="8"/>
</dbReference>
<proteinExistence type="inferred from homology"/>
<feature type="region of interest" description="Disordered" evidence="12">
    <location>
        <begin position="759"/>
        <end position="786"/>
    </location>
</feature>
<feature type="region of interest" description="Disordered" evidence="12">
    <location>
        <begin position="339"/>
        <end position="383"/>
    </location>
</feature>
<comment type="subcellular location">
    <subcellularLocation>
        <location evidence="1">Nucleus</location>
    </subcellularLocation>
</comment>
<dbReference type="GO" id="GO:0008270">
    <property type="term" value="F:zinc ion binding"/>
    <property type="evidence" value="ECO:0007669"/>
    <property type="project" value="UniProtKB-KW"/>
</dbReference>
<feature type="domain" description="C2H2-type" evidence="13">
    <location>
        <begin position="509"/>
        <end position="536"/>
    </location>
</feature>
<dbReference type="FunFam" id="3.30.160.60:FF:001270">
    <property type="entry name" value="zinc finger protein 583 isoform X1"/>
    <property type="match status" value="1"/>
</dbReference>
<dbReference type="InterPro" id="IPR050717">
    <property type="entry name" value="C2H2-ZF_Transcription_Reg"/>
</dbReference>
<dbReference type="SMART" id="SM00355">
    <property type="entry name" value="ZnF_C2H2"/>
    <property type="match status" value="9"/>
</dbReference>
<dbReference type="EMBL" id="QRBI01000212">
    <property type="protein sequence ID" value="RMB93141.1"/>
    <property type="molecule type" value="Genomic_DNA"/>
</dbReference>
<gene>
    <name evidence="15" type="ORF">DUI87_30463</name>
</gene>
<dbReference type="FunFam" id="3.30.160.60:FF:000056">
    <property type="entry name" value="Zinc finger and SCAN domain-containing 20"/>
    <property type="match status" value="1"/>
</dbReference>
<keyword evidence="7" id="KW-0805">Transcription regulation</keyword>
<keyword evidence="6" id="KW-0862">Zinc</keyword>
<evidence type="ECO:0000256" key="5">
    <source>
        <dbReference type="ARBA" id="ARBA00022771"/>
    </source>
</evidence>
<dbReference type="FunFam" id="3.30.160.60:FF:000012">
    <property type="entry name" value="RB-associated KRAB zinc finger protein-like"/>
    <property type="match status" value="1"/>
</dbReference>
<dbReference type="FunFam" id="3.30.160.60:FF:000100">
    <property type="entry name" value="Zinc finger 45-like"/>
    <property type="match status" value="1"/>
</dbReference>
<dbReference type="AlphaFoldDB" id="A0A3M0IUU3"/>
<dbReference type="PROSITE" id="PS00028">
    <property type="entry name" value="ZINC_FINGER_C2H2_1"/>
    <property type="match status" value="8"/>
</dbReference>
<feature type="domain" description="C2H2-type" evidence="13">
    <location>
        <begin position="649"/>
        <end position="676"/>
    </location>
</feature>
<dbReference type="InterPro" id="IPR036236">
    <property type="entry name" value="Znf_C2H2_sf"/>
</dbReference>
<evidence type="ECO:0000256" key="9">
    <source>
        <dbReference type="ARBA" id="ARBA00023163"/>
    </source>
</evidence>
<feature type="domain" description="C2H2-type" evidence="13">
    <location>
        <begin position="375"/>
        <end position="402"/>
    </location>
</feature>
<dbReference type="PANTHER" id="PTHR14196">
    <property type="entry name" value="ODD-SKIPPED - RELATED"/>
    <property type="match status" value="1"/>
</dbReference>
<dbReference type="SUPFAM" id="SSF57667">
    <property type="entry name" value="beta-beta-alpha zinc fingers"/>
    <property type="match status" value="7"/>
</dbReference>
<dbReference type="Proteomes" id="UP000269221">
    <property type="component" value="Unassembled WGS sequence"/>
</dbReference>
<dbReference type="InterPro" id="IPR000477">
    <property type="entry name" value="RT_dom"/>
</dbReference>
<feature type="domain" description="C2H2-type" evidence="13">
    <location>
        <begin position="621"/>
        <end position="648"/>
    </location>
</feature>
<name>A0A3M0IUU3_HIRRU</name>
<dbReference type="GO" id="GO:0005634">
    <property type="term" value="C:nucleus"/>
    <property type="evidence" value="ECO:0007669"/>
    <property type="project" value="UniProtKB-SubCell"/>
</dbReference>
<evidence type="ECO:0000259" key="14">
    <source>
        <dbReference type="PROSITE" id="PS50878"/>
    </source>
</evidence>
<dbReference type="GO" id="GO:0000977">
    <property type="term" value="F:RNA polymerase II transcription regulatory region sequence-specific DNA binding"/>
    <property type="evidence" value="ECO:0007669"/>
    <property type="project" value="TreeGrafter"/>
</dbReference>
<evidence type="ECO:0000256" key="4">
    <source>
        <dbReference type="ARBA" id="ARBA00022737"/>
    </source>
</evidence>
<evidence type="ECO:0000256" key="6">
    <source>
        <dbReference type="ARBA" id="ARBA00022833"/>
    </source>
</evidence>
<sequence length="786" mass="89108">MDLGSNSKLIFQIYPGKEGTNTYWYKQIPFQGGQKLSLPELPKSKRKTPKLSGKSDETSIGLGGSCLGSIISFYDQATHLVDAGKAVDVVYLDFSKAFDTVSRSILLEKLTAHGLDRSALCWLRNWLHGQAQRVMVNGAASSWQPGTSGAPQGSLLGPALFHIFIDGMDEGIESFISKIADNTKLGASVGGEGDSSERPGTLGWMGQKFNKSQSQVPRFGHKNTLQHCRLGTVWLDSAQAERDLDVLVDSWLNMIQQCALVAKKANGILACNRNSVASRSREVILPLYSTLGFPFPALVQMKEEAVRKMSWDSQAAKELNIETREDKFLQQNLMEEAVLSGSMEQESNGEEKPQRSRRRRGCKGRSQGSEEEKPTLCQEGGQRLSQNSDLVVHEQLHDGEKPHKFFECEKSFSCQCHLLCHRQGAEHGDEGGQIPGAEPCGRDCSEHLHRTGTQRGGKAPEICWRRDCKGRSRGSEEERPTLCQAGRRRLSQISDLVVQEQLHDGEKPHKCLECEKSFSWRSLLLRHQRIYTAERPYECGECGKSFSQSSHLIVHQRIHTGERPYECDKCRKRFQTSSSLLLHQQIHTEERPFRCPSCGKGFRQNAHVITHQRIHTGERPHECEECGMRFSRSFHLILHQMIHTGERPYQCGECGKSFRCSSNLIQHQNIHTWERERPYKCGECGKGFSQHSNLIVHQQIHTGSRLYECSGCGKRLPTSSSLLLHRRIHTELWPFHCPDCQKGFRENGNLVRHWHIHTSKRPYKHPQRGKSFSRSSAFTQHQWRNQ</sequence>
<evidence type="ECO:0000313" key="15">
    <source>
        <dbReference type="EMBL" id="RMB93141.1"/>
    </source>
</evidence>
<feature type="domain" description="C2H2-type" evidence="13">
    <location>
        <begin position="707"/>
        <end position="734"/>
    </location>
</feature>
<dbReference type="FunFam" id="3.30.160.60:FF:000295">
    <property type="entry name" value="zinc finger protein 19"/>
    <property type="match status" value="1"/>
</dbReference>
<keyword evidence="8" id="KW-0238">DNA-binding</keyword>
<evidence type="ECO:0000313" key="16">
    <source>
        <dbReference type="Proteomes" id="UP000269221"/>
    </source>
</evidence>
<dbReference type="GO" id="GO:0000981">
    <property type="term" value="F:DNA-binding transcription factor activity, RNA polymerase II-specific"/>
    <property type="evidence" value="ECO:0007669"/>
    <property type="project" value="TreeGrafter"/>
</dbReference>
<feature type="domain" description="Reverse transcriptase" evidence="14">
    <location>
        <begin position="1"/>
        <end position="256"/>
    </location>
</feature>
<dbReference type="Pfam" id="PF00078">
    <property type="entry name" value="RVT_1"/>
    <property type="match status" value="1"/>
</dbReference>
<accession>A0A3M0IUU3</accession>
<comment type="similarity">
    <text evidence="2">Belongs to the krueppel C2H2-type zinc-finger protein family.</text>
</comment>
<feature type="domain" description="C2H2-type" evidence="13">
    <location>
        <begin position="565"/>
        <end position="592"/>
    </location>
</feature>
<keyword evidence="16" id="KW-1185">Reference proteome</keyword>
<dbReference type="FunFam" id="3.30.160.60:FF:000631">
    <property type="entry name" value="zinc finger protein 189 isoform X2"/>
    <property type="match status" value="1"/>
</dbReference>
<keyword evidence="4" id="KW-0677">Repeat</keyword>
<keyword evidence="3" id="KW-0479">Metal-binding</keyword>
<dbReference type="FunFam" id="3.30.160.60:FF:002061">
    <property type="entry name" value="Uncharacterized protein"/>
    <property type="match status" value="1"/>
</dbReference>
<evidence type="ECO:0000256" key="1">
    <source>
        <dbReference type="ARBA" id="ARBA00004123"/>
    </source>
</evidence>
<keyword evidence="10" id="KW-0539">Nucleus</keyword>
<dbReference type="PANTHER" id="PTHR14196:SF12">
    <property type="entry name" value="ZINC FINGER PROTEIN 208-LIKE"/>
    <property type="match status" value="1"/>
</dbReference>